<dbReference type="SMART" id="SM00320">
    <property type="entry name" value="WD40"/>
    <property type="match status" value="3"/>
</dbReference>
<dbReference type="InterPro" id="IPR019775">
    <property type="entry name" value="WD40_repeat_CS"/>
</dbReference>
<evidence type="ECO:0000256" key="4">
    <source>
        <dbReference type="PROSITE-ProRule" id="PRU00221"/>
    </source>
</evidence>
<protein>
    <submittedName>
        <fullName evidence="9">Hydantoinase B/oxoprolinase-domain-containing protein</fullName>
    </submittedName>
</protein>
<dbReference type="InterPro" id="IPR002821">
    <property type="entry name" value="Hydantoinase_A"/>
</dbReference>
<dbReference type="GO" id="GO:0006749">
    <property type="term" value="P:glutathione metabolic process"/>
    <property type="evidence" value="ECO:0007669"/>
    <property type="project" value="TreeGrafter"/>
</dbReference>
<dbReference type="Pfam" id="PF19278">
    <property type="entry name" value="Hydant_A_C"/>
    <property type="match status" value="1"/>
</dbReference>
<feature type="repeat" description="WD" evidence="4">
    <location>
        <begin position="80"/>
        <end position="121"/>
    </location>
</feature>
<dbReference type="Pfam" id="PF05378">
    <property type="entry name" value="Hydant_A_N"/>
    <property type="match status" value="1"/>
</dbReference>
<dbReference type="InterPro" id="IPR001680">
    <property type="entry name" value="WD40_rpt"/>
</dbReference>
<dbReference type="InterPro" id="IPR015943">
    <property type="entry name" value="WD40/YVTN_repeat-like_dom_sf"/>
</dbReference>
<keyword evidence="2 4" id="KW-0853">WD repeat</keyword>
<dbReference type="Pfam" id="PF02538">
    <property type="entry name" value="Hydantoinase_B"/>
    <property type="match status" value="1"/>
</dbReference>
<feature type="domain" description="Hydantoinase A/oxoprolinase" evidence="5">
    <location>
        <begin position="549"/>
        <end position="844"/>
    </location>
</feature>
<name>A0A8H4BF86_MUCCL</name>
<evidence type="ECO:0000313" key="10">
    <source>
        <dbReference type="Proteomes" id="UP000469890"/>
    </source>
</evidence>
<dbReference type="InterPro" id="IPR049517">
    <property type="entry name" value="ACX-like_C"/>
</dbReference>
<dbReference type="GO" id="GO:0005829">
    <property type="term" value="C:cytosol"/>
    <property type="evidence" value="ECO:0007669"/>
    <property type="project" value="TreeGrafter"/>
</dbReference>
<keyword evidence="3" id="KW-0677">Repeat</keyword>
<feature type="domain" description="Hydantoinase B/oxoprolinase" evidence="6">
    <location>
        <begin position="1053"/>
        <end position="1587"/>
    </location>
</feature>
<organism evidence="9 10">
    <name type="scientific">Mucor circinelloides f. lusitanicus</name>
    <name type="common">Mucor racemosus var. lusitanicus</name>
    <dbReference type="NCBI Taxonomy" id="29924"/>
    <lineage>
        <taxon>Eukaryota</taxon>
        <taxon>Fungi</taxon>
        <taxon>Fungi incertae sedis</taxon>
        <taxon>Mucoromycota</taxon>
        <taxon>Mucoromycotina</taxon>
        <taxon>Mucoromycetes</taxon>
        <taxon>Mucorales</taxon>
        <taxon>Mucorineae</taxon>
        <taxon>Mucoraceae</taxon>
        <taxon>Mucor</taxon>
    </lineage>
</organism>
<dbReference type="PROSITE" id="PS50082">
    <property type="entry name" value="WD_REPEATS_2"/>
    <property type="match status" value="3"/>
</dbReference>
<dbReference type="InterPro" id="IPR045079">
    <property type="entry name" value="Oxoprolinase-like"/>
</dbReference>
<evidence type="ECO:0000256" key="1">
    <source>
        <dbReference type="ARBA" id="ARBA00010403"/>
    </source>
</evidence>
<feature type="domain" description="Acetophenone carboxylase-like C-terminal" evidence="8">
    <location>
        <begin position="856"/>
        <end position="1028"/>
    </location>
</feature>
<dbReference type="Gene3D" id="2.130.10.10">
    <property type="entry name" value="YVTN repeat-like/Quinoprotein amine dehydrogenase"/>
    <property type="match status" value="1"/>
</dbReference>
<accession>A0A8H4BF86</accession>
<dbReference type="Pfam" id="PF01968">
    <property type="entry name" value="Hydantoinase_A"/>
    <property type="match status" value="1"/>
</dbReference>
<dbReference type="Proteomes" id="UP000469890">
    <property type="component" value="Unassembled WGS sequence"/>
</dbReference>
<evidence type="ECO:0000259" key="7">
    <source>
        <dbReference type="Pfam" id="PF05378"/>
    </source>
</evidence>
<evidence type="ECO:0000313" key="9">
    <source>
        <dbReference type="EMBL" id="KAF1800503.1"/>
    </source>
</evidence>
<evidence type="ECO:0000256" key="2">
    <source>
        <dbReference type="ARBA" id="ARBA00022574"/>
    </source>
</evidence>
<dbReference type="Pfam" id="PF00400">
    <property type="entry name" value="WD40"/>
    <property type="match status" value="2"/>
</dbReference>
<dbReference type="InterPro" id="IPR008040">
    <property type="entry name" value="Hydant_A_N"/>
</dbReference>
<comment type="caution">
    <text evidence="9">The sequence shown here is derived from an EMBL/GenBank/DDBJ whole genome shotgun (WGS) entry which is preliminary data.</text>
</comment>
<dbReference type="PROSITE" id="PS00678">
    <property type="entry name" value="WD_REPEATS_1"/>
    <property type="match status" value="2"/>
</dbReference>
<feature type="repeat" description="WD" evidence="4">
    <location>
        <begin position="1"/>
        <end position="35"/>
    </location>
</feature>
<evidence type="ECO:0000259" key="6">
    <source>
        <dbReference type="Pfam" id="PF02538"/>
    </source>
</evidence>
<feature type="domain" description="Hydantoinase/oxoprolinase N-terminal" evidence="7">
    <location>
        <begin position="310"/>
        <end position="529"/>
    </location>
</feature>
<comment type="similarity">
    <text evidence="1">Belongs to the oxoprolinase family.</text>
</comment>
<dbReference type="PANTHER" id="PTHR11365">
    <property type="entry name" value="5-OXOPROLINASE RELATED"/>
    <property type="match status" value="1"/>
</dbReference>
<gene>
    <name evidence="9" type="ORF">FB192DRAFT_1283754</name>
</gene>
<dbReference type="SUPFAM" id="SSF50978">
    <property type="entry name" value="WD40 repeat-like"/>
    <property type="match status" value="1"/>
</dbReference>
<dbReference type="EMBL" id="JAAECE010000005">
    <property type="protein sequence ID" value="KAF1800503.1"/>
    <property type="molecule type" value="Genomic_DNA"/>
</dbReference>
<dbReference type="PANTHER" id="PTHR11365:SF2">
    <property type="entry name" value="5-OXOPROLINASE"/>
    <property type="match status" value="1"/>
</dbReference>
<evidence type="ECO:0000259" key="5">
    <source>
        <dbReference type="Pfam" id="PF01968"/>
    </source>
</evidence>
<dbReference type="PROSITE" id="PS50294">
    <property type="entry name" value="WD_REPEATS_REGION"/>
    <property type="match status" value="1"/>
</dbReference>
<sequence>MTSISFNDTGEYCVTAGDDDSLNVYNCKEGTVRSTLYSKKYGATLARFTHHKNNVIYASTKEDDTLRYLSVHDNKYIRYFRGHKKRVIAVEMSPVSDTVMTSSLDQTVRLWDLRSSTCQGVLHGNGKTLAAFDPQGLVFAVGHNSDTVRVYDVRDYTKGPFATWPVEDPQFPAGRLPEWTSLKFSADGKQLIITTVADILYVLDAFEGKLLQRLVGHSGTNNAASCGEEVCITPDARFVMAGGRDAHLRIWDLNQNNGMLDNQPFATLPTPHKTGIKIVGYNPSNAVAVTGAEELALCMNLATTCAPLTICIDRGGTFTDCIGFVGKPGDENYKEYVVKLLSEDPSNYKDAPTEGIRRIVELATGEKHARSEPVPTNNIESVRMGTTVATNALLERKGEASALLITKGFGDLLTIGNQSRPKIFDLSISKPDVLYQKVVEIDERVVLLNSAASSQQIDPKDSSSKDGDKVSQGISGEWVKVVQSPDLDAIKLQLQALYDDGYRSIAICLLHSYTFPDHEQQIGELAKSIGFDHVSLSSQVMPMVKVVPRGTSATADAYLTPCIKQYIKGFVSGFDDGFEKGTTQLQFMQSDGGLVPVSNFSGFKAILSGPAGGVVGYALTTFDKQSKVPVIGFDMGGTSTDVSRFDGHYEHVFETTTAGVTIQAPQLDINTVAAGGGSMLFFKNGMFVVGPESAGAHPGPACYRKGGPLAVSDANLYLGRLLPEYFPKIFGPNEDQPLDRDIVEKKFQQLADTINASTGEHKSLDEIVYGFIKVANETMCRPIRALTEAKGHDTSNHTLAVFGGAGGQHACGIARNLGINKIVLYRHSSILSAFGLALADVVHEVQEPSAEKLSTGLSRIQERVSHLQKESIAELSKQGFREGDIATEVYLNLRYDGTDCALMTLQPAADNWDFENAFYEVYTQEFGFLLKDRDIIVDDIRVRGIGKTIQNNDLTPDRDIEELKAANKIVDISNATDSFASVYFEETGRDDHVPVYRLGDLKPGSQIAGPAIIIDATATVVVEPSCTALITAGHITITVGRGEKKVVTTEMEPIQLSIFSHRFMSIAEQMGRTLQKTAISTNIKERLDFSCALFGADGGLVANAPHIPVHLGSLSHAVIYQLKYYDGQLSEGDVIMTNHPQAGGSHLPDITIITPVFDNGKIVFFVASRGHHADIGGISPGSMPPHSKELYQEGAAIKSFKIVSKGHFDQKGLEEHLCTIPASYPGCSGSRAFRDNISDLKAQIAANQKGINLVKSLIQEYSLEVVQAYMMHIRRNASDAVRSLLKQVAKEHSEQLIAIDHMDDGTPIHLKVSIDPVQGTALFDFQGTGPEVYGNTNTPESVCHSAIIYSIRCLVNQDIPLNSGCLEPISIKIPANSILSPSERCAVVGGNVLTSQRLVDVVLKAFNACAASQGCCNNLTFGKGGKNEDTGETTTGWGYYETIAGGSGAGPTWEGQSGVHTHMTNTRITDPEILEKRYPVILHQFAIRPHTGGQGKHKGGDGVIREIEFLEDGIQVSILSERRVFSPYGLAGGEDGEKGLNVWVRHEKSSQGNDVVRTLNMTGKNSALFGRGDRIVINTPGGGGYGQK</sequence>
<feature type="repeat" description="WD" evidence="4">
    <location>
        <begin position="230"/>
        <end position="261"/>
    </location>
</feature>
<reference evidence="9 10" key="1">
    <citation type="submission" date="2019-09" db="EMBL/GenBank/DDBJ databases">
        <authorList>
            <consortium name="DOE Joint Genome Institute"/>
            <person name="Mondo S.J."/>
            <person name="Navarro-Mendoza M.I."/>
            <person name="Perez-Arques C."/>
            <person name="Panchal S."/>
            <person name="Nicolas F.E."/>
            <person name="Ganguly P."/>
            <person name="Pangilinan J."/>
            <person name="Grigoriev I."/>
            <person name="Heitman J."/>
            <person name="Sanya K."/>
            <person name="Garre V."/>
        </authorList>
    </citation>
    <scope>NUCLEOTIDE SEQUENCE [LARGE SCALE GENOMIC DNA]</scope>
    <source>
        <strain evidence="9 10">MU402</strain>
    </source>
</reference>
<dbReference type="GO" id="GO:0017168">
    <property type="term" value="F:5-oxoprolinase (ATP-hydrolyzing) activity"/>
    <property type="evidence" value="ECO:0007669"/>
    <property type="project" value="TreeGrafter"/>
</dbReference>
<dbReference type="InterPro" id="IPR036322">
    <property type="entry name" value="WD40_repeat_dom_sf"/>
</dbReference>
<proteinExistence type="inferred from homology"/>
<dbReference type="InterPro" id="IPR003692">
    <property type="entry name" value="Hydantoinase_B"/>
</dbReference>
<evidence type="ECO:0000259" key="8">
    <source>
        <dbReference type="Pfam" id="PF19278"/>
    </source>
</evidence>
<evidence type="ECO:0000256" key="3">
    <source>
        <dbReference type="ARBA" id="ARBA00022737"/>
    </source>
</evidence>